<gene>
    <name evidence="1" type="ORF">CTDIVETGP_2835</name>
</gene>
<dbReference type="RefSeq" id="WP_017894527.1">
    <property type="nucleotide sequence ID" value="NZ_CBXI010000044.1"/>
</dbReference>
<dbReference type="InterPro" id="IPR030902">
    <property type="entry name" value="CLB_0814_fam"/>
</dbReference>
<evidence type="ECO:0000313" key="1">
    <source>
        <dbReference type="EMBL" id="CDL92765.1"/>
    </source>
</evidence>
<comment type="caution">
    <text evidence="1">The sequence shown here is derived from an EMBL/GenBank/DDBJ whole genome shotgun (WGS) entry which is preliminary data.</text>
</comment>
<dbReference type="AlphaFoldDB" id="W6N8M2"/>
<dbReference type="EMBL" id="CBXI010000044">
    <property type="protein sequence ID" value="CDL92765.1"/>
    <property type="molecule type" value="Genomic_DNA"/>
</dbReference>
<keyword evidence="2" id="KW-1185">Reference proteome</keyword>
<dbReference type="Proteomes" id="UP000019482">
    <property type="component" value="Unassembled WGS sequence"/>
</dbReference>
<reference evidence="1" key="1">
    <citation type="journal article" date="2015" name="Genome Announc.">
        <title>Draft Genome Sequence of Clostridium tyrobutyricum Strain DIVETGP, Isolated from Cow's Milk for Grana Padano Production.</title>
        <authorList>
            <person name="Soggiu A."/>
            <person name="Piras C."/>
            <person name="Gaiarsa S."/>
            <person name="Sassera D."/>
            <person name="Roncada P."/>
            <person name="Bendixen E."/>
            <person name="Brasca M."/>
            <person name="Bonizzi L."/>
        </authorList>
    </citation>
    <scope>NUCLEOTIDE SEQUENCE [LARGE SCALE GENOMIC DNA]</scope>
    <source>
        <strain evidence="1">DIVETGP</strain>
    </source>
</reference>
<dbReference type="OrthoDB" id="1919713at2"/>
<proteinExistence type="predicted"/>
<dbReference type="GeneID" id="29420411"/>
<dbReference type="NCBIfam" id="TIGR04540">
    <property type="entry name" value="CLB_0814_fam"/>
    <property type="match status" value="1"/>
</dbReference>
<organism evidence="1 2">
    <name type="scientific">Clostridium tyrobutyricum DIVETGP</name>
    <dbReference type="NCBI Taxonomy" id="1408889"/>
    <lineage>
        <taxon>Bacteria</taxon>
        <taxon>Bacillati</taxon>
        <taxon>Bacillota</taxon>
        <taxon>Clostridia</taxon>
        <taxon>Eubacteriales</taxon>
        <taxon>Clostridiaceae</taxon>
        <taxon>Clostridium</taxon>
    </lineage>
</organism>
<name>W6N8M2_CLOTY</name>
<evidence type="ECO:0000313" key="2">
    <source>
        <dbReference type="Proteomes" id="UP000019482"/>
    </source>
</evidence>
<sequence>MRQVYKNPNELASRLRDLVESYFDDLIDQDKLEESVKTIISANEDRVYKNGFMPTRLANAIGRERVDVIDNIYKKMK</sequence>
<protein>
    <submittedName>
        <fullName evidence="1">Uncharacterized protein</fullName>
    </submittedName>
</protein>
<accession>W6N8M2</accession>